<keyword evidence="6" id="KW-0418">Kinase</keyword>
<dbReference type="RefSeq" id="WP_028914619.1">
    <property type="nucleotide sequence ID" value="NZ_VLJS01000061.1"/>
</dbReference>
<feature type="transmembrane region" description="Helical" evidence="4">
    <location>
        <begin position="126"/>
        <end position="143"/>
    </location>
</feature>
<dbReference type="InterPro" id="IPR036097">
    <property type="entry name" value="HisK_dim/P_sf"/>
</dbReference>
<dbReference type="Pfam" id="PF00512">
    <property type="entry name" value="HisKA"/>
    <property type="match status" value="1"/>
</dbReference>
<feature type="transmembrane region" description="Helical" evidence="4">
    <location>
        <begin position="51"/>
        <end position="69"/>
    </location>
</feature>
<dbReference type="Pfam" id="PF02518">
    <property type="entry name" value="HATPase_c"/>
    <property type="match status" value="1"/>
</dbReference>
<organism evidence="6 7">
    <name type="scientific">Pseudoxanthomonas taiwanensis J19</name>
    <dbReference type="NCBI Taxonomy" id="935569"/>
    <lineage>
        <taxon>Bacteria</taxon>
        <taxon>Pseudomonadati</taxon>
        <taxon>Pseudomonadota</taxon>
        <taxon>Gammaproteobacteria</taxon>
        <taxon>Lysobacterales</taxon>
        <taxon>Lysobacteraceae</taxon>
        <taxon>Pseudoxanthomonas</taxon>
    </lineage>
</organism>
<keyword evidence="4" id="KW-0812">Transmembrane</keyword>
<dbReference type="InterPro" id="IPR036890">
    <property type="entry name" value="HATPase_C_sf"/>
</dbReference>
<dbReference type="OrthoDB" id="9815750at2"/>
<dbReference type="Proteomes" id="UP000321583">
    <property type="component" value="Unassembled WGS sequence"/>
</dbReference>
<dbReference type="Gene3D" id="3.30.565.10">
    <property type="entry name" value="Histidine kinase-like ATPase, C-terminal domain"/>
    <property type="match status" value="1"/>
</dbReference>
<sequence length="534" mass="57131">MPHPSLIDRIESIPRRELHAFGLYRVLEAGLIAALAFSPLRDLAGPVDAPLAYAVAAGYIVAAGVLLVLGRDERWLAPLVLTGSCIDILAAALATHALPGVGAGIAMMLLFNVAAAAMLLRLRQGLAVAVLASLALVGEYAWSVLGSDGPPPRPLAELTMFVTSYLALGWLGHQIGQRARASLQLAATRSAQVANLVEINELIIRRMRTGVLVVDGDNRITLANEAALMLLGDAAPDPDGGRLASAAPELARRLQRWREGGEADAGPLQLRPDQPEIQPRFARLLADSDLALVFLDDATVVSRRAESLTLAAMGRFSASLAHEIRNPLAAISYAVQLLQESRGMDEGDRRLLQIIHQQCLRTNGIVENVLGLARRERAKPEHVDLRAFVRRFVDDYRGTLPLETDTVEAALPDTPVPALVDPAHLQQILTALVQNALRYGRLPDEPARVRVQVASEGRNAVVEVLDHGPGIPEAAAAQLFRPFFTTSEHGTGLGLYIAGELARANQATLRHVPPPGGGACFRITLPGPMGMLAV</sequence>
<keyword evidence="7" id="KW-1185">Reference proteome</keyword>
<dbReference type="SUPFAM" id="SSF47384">
    <property type="entry name" value="Homodimeric domain of signal transducing histidine kinase"/>
    <property type="match status" value="1"/>
</dbReference>
<dbReference type="CDD" id="cd00130">
    <property type="entry name" value="PAS"/>
    <property type="match status" value="1"/>
</dbReference>
<comment type="caution">
    <text evidence="6">The sequence shown here is derived from an EMBL/GenBank/DDBJ whole genome shotgun (WGS) entry which is preliminary data.</text>
</comment>
<keyword evidence="4" id="KW-1133">Transmembrane helix</keyword>
<evidence type="ECO:0000256" key="3">
    <source>
        <dbReference type="ARBA" id="ARBA00022553"/>
    </source>
</evidence>
<feature type="transmembrane region" description="Helical" evidence="4">
    <location>
        <begin position="21"/>
        <end position="39"/>
    </location>
</feature>
<feature type="transmembrane region" description="Helical" evidence="4">
    <location>
        <begin position="76"/>
        <end position="94"/>
    </location>
</feature>
<keyword evidence="3" id="KW-0597">Phosphoprotein</keyword>
<evidence type="ECO:0000256" key="1">
    <source>
        <dbReference type="ARBA" id="ARBA00000085"/>
    </source>
</evidence>
<dbReference type="SUPFAM" id="SSF55874">
    <property type="entry name" value="ATPase domain of HSP90 chaperone/DNA topoisomerase II/histidine kinase"/>
    <property type="match status" value="1"/>
</dbReference>
<evidence type="ECO:0000256" key="2">
    <source>
        <dbReference type="ARBA" id="ARBA00012438"/>
    </source>
</evidence>
<dbReference type="PRINTS" id="PR00344">
    <property type="entry name" value="BCTRLSENSOR"/>
</dbReference>
<dbReference type="CDD" id="cd00082">
    <property type="entry name" value="HisKA"/>
    <property type="match status" value="1"/>
</dbReference>
<dbReference type="PANTHER" id="PTHR43065">
    <property type="entry name" value="SENSOR HISTIDINE KINASE"/>
    <property type="match status" value="1"/>
</dbReference>
<keyword evidence="6" id="KW-0808">Transferase</keyword>
<keyword evidence="4" id="KW-0472">Membrane</keyword>
<dbReference type="InterPro" id="IPR000014">
    <property type="entry name" value="PAS"/>
</dbReference>
<dbReference type="GO" id="GO:0000155">
    <property type="term" value="F:phosphorelay sensor kinase activity"/>
    <property type="evidence" value="ECO:0007669"/>
    <property type="project" value="InterPro"/>
</dbReference>
<dbReference type="InterPro" id="IPR005467">
    <property type="entry name" value="His_kinase_dom"/>
</dbReference>
<dbReference type="Gene3D" id="3.30.450.20">
    <property type="entry name" value="PAS domain"/>
    <property type="match status" value="1"/>
</dbReference>
<dbReference type="InterPro" id="IPR003661">
    <property type="entry name" value="HisK_dim/P_dom"/>
</dbReference>
<dbReference type="InterPro" id="IPR003594">
    <property type="entry name" value="HATPase_dom"/>
</dbReference>
<evidence type="ECO:0000259" key="5">
    <source>
        <dbReference type="PROSITE" id="PS50109"/>
    </source>
</evidence>
<dbReference type="InterPro" id="IPR004358">
    <property type="entry name" value="Sig_transdc_His_kin-like_C"/>
</dbReference>
<comment type="catalytic activity">
    <reaction evidence="1">
        <text>ATP + protein L-histidine = ADP + protein N-phospho-L-histidine.</text>
        <dbReference type="EC" id="2.7.13.3"/>
    </reaction>
</comment>
<dbReference type="SMART" id="SM00388">
    <property type="entry name" value="HisKA"/>
    <property type="match status" value="1"/>
</dbReference>
<gene>
    <name evidence="6" type="ORF">L613_003200000160</name>
</gene>
<evidence type="ECO:0000313" key="7">
    <source>
        <dbReference type="Proteomes" id="UP000321583"/>
    </source>
</evidence>
<dbReference type="SMART" id="SM00387">
    <property type="entry name" value="HATPase_c"/>
    <property type="match status" value="1"/>
</dbReference>
<dbReference type="EC" id="2.7.13.3" evidence="2"/>
<dbReference type="PANTHER" id="PTHR43065:SF52">
    <property type="entry name" value="SENSOR PROTEIN KINASE PILS"/>
    <property type="match status" value="1"/>
</dbReference>
<proteinExistence type="predicted"/>
<dbReference type="Pfam" id="PF25323">
    <property type="entry name" value="6TM_PilS"/>
    <property type="match status" value="1"/>
</dbReference>
<protein>
    <recommendedName>
        <fullName evidence="2">histidine kinase</fullName>
        <ecNumber evidence="2">2.7.13.3</ecNumber>
    </recommendedName>
</protein>
<evidence type="ECO:0000313" key="6">
    <source>
        <dbReference type="EMBL" id="TWH09951.1"/>
    </source>
</evidence>
<name>A0A562DK24_9GAMM</name>
<dbReference type="AlphaFoldDB" id="A0A562DK24"/>
<feature type="domain" description="Histidine kinase" evidence="5">
    <location>
        <begin position="319"/>
        <end position="529"/>
    </location>
</feature>
<feature type="transmembrane region" description="Helical" evidence="4">
    <location>
        <begin position="100"/>
        <end position="119"/>
    </location>
</feature>
<dbReference type="PROSITE" id="PS50109">
    <property type="entry name" value="HIS_KIN"/>
    <property type="match status" value="1"/>
</dbReference>
<dbReference type="EMBL" id="VLJS01000061">
    <property type="protein sequence ID" value="TWH09951.1"/>
    <property type="molecule type" value="Genomic_DNA"/>
</dbReference>
<accession>A0A562DK24</accession>
<reference evidence="6 7" key="1">
    <citation type="submission" date="2019-07" db="EMBL/GenBank/DDBJ databases">
        <title>Genome sequencing of lignin-degrading bacterial isolates.</title>
        <authorList>
            <person name="Gladden J."/>
        </authorList>
    </citation>
    <scope>NUCLEOTIDE SEQUENCE [LARGE SCALE GENOMIC DNA]</scope>
    <source>
        <strain evidence="6 7">J19</strain>
    </source>
</reference>
<dbReference type="Gene3D" id="1.10.287.130">
    <property type="match status" value="1"/>
</dbReference>
<evidence type="ECO:0000256" key="4">
    <source>
        <dbReference type="SAM" id="Phobius"/>
    </source>
</evidence>